<evidence type="ECO:0000256" key="5">
    <source>
        <dbReference type="ARBA" id="ARBA00023065"/>
    </source>
</evidence>
<dbReference type="Gene3D" id="2.40.160.10">
    <property type="entry name" value="Porin"/>
    <property type="match status" value="1"/>
</dbReference>
<gene>
    <name evidence="8" type="ORF">ED236_04675</name>
</gene>
<evidence type="ECO:0000256" key="4">
    <source>
        <dbReference type="ARBA" id="ARBA00022729"/>
    </source>
</evidence>
<protein>
    <submittedName>
        <fullName evidence="8">Porin</fullName>
    </submittedName>
</protein>
<accession>A0A3N0V2S4</accession>
<sequence>MKRGCGNVNTYYNFTKCDNKTGPGIVGGLACNVDESVPGQNADISNVRTGLLPAFLSVSGKTRQNDLDIGFTISLQPGTSTAGALRTTDQENRQTFLTVGDSSWGSIKLGRDLGLFGADAILSDVTLLGTGSSFAGGNYRTGSNQGGARGATSSGTSLGRIGIGYLYADWVAQVSYTSPNWNGFSFAVAAVEPYQTTASGTDAFSGVQGDYSSPGFQGKVGYEFTGDVTGKVWSSFWTQEVDGINTQLNGVQDYRATIVDIGGKIAFSGIELLAYYYDGRGAGTTGFLVLSHDANGRKRDSDGGYLQAAYKLPGIGTKLAVSYGESNLDANAVDANTNLVSKNSSWVFGAYHPLTKSLNLVAEYVRTKSETDNGPARSVEEDNISLGAILFF</sequence>
<keyword evidence="9" id="KW-1185">Reference proteome</keyword>
<keyword evidence="2" id="KW-1134">Transmembrane beta strand</keyword>
<comment type="caution">
    <text evidence="8">The sequence shown here is derived from an EMBL/GenBank/DDBJ whole genome shotgun (WGS) entry which is preliminary data.</text>
</comment>
<keyword evidence="1" id="KW-0813">Transport</keyword>
<keyword evidence="4" id="KW-0732">Signal</keyword>
<keyword evidence="6" id="KW-0626">Porin</keyword>
<dbReference type="Proteomes" id="UP000275137">
    <property type="component" value="Unassembled WGS sequence"/>
</dbReference>
<keyword evidence="5" id="KW-0406">Ion transport</keyword>
<dbReference type="GO" id="GO:0009279">
    <property type="term" value="C:cell outer membrane"/>
    <property type="evidence" value="ECO:0007669"/>
    <property type="project" value="UniProtKB-SubCell"/>
</dbReference>
<dbReference type="PANTHER" id="PTHR34501:SF9">
    <property type="entry name" value="MAJOR OUTER MEMBRANE PROTEIN P.IA"/>
    <property type="match status" value="1"/>
</dbReference>
<dbReference type="GO" id="GO:0015288">
    <property type="term" value="F:porin activity"/>
    <property type="evidence" value="ECO:0007669"/>
    <property type="project" value="UniProtKB-KW"/>
</dbReference>
<evidence type="ECO:0000256" key="2">
    <source>
        <dbReference type="ARBA" id="ARBA00022452"/>
    </source>
</evidence>
<keyword evidence="2" id="KW-0472">Membrane</keyword>
<evidence type="ECO:0000313" key="8">
    <source>
        <dbReference type="EMBL" id="ROH86995.1"/>
    </source>
</evidence>
<evidence type="ECO:0000256" key="1">
    <source>
        <dbReference type="ARBA" id="ARBA00022448"/>
    </source>
</evidence>
<reference evidence="8 9" key="1">
    <citation type="submission" date="2018-10" db="EMBL/GenBank/DDBJ databases">
        <authorList>
            <person name="Chen W.-M."/>
        </authorList>
    </citation>
    <scope>NUCLEOTIDE SEQUENCE [LARGE SCALE GENOMIC DNA]</scope>
    <source>
        <strain evidence="8 9">H-5</strain>
    </source>
</reference>
<evidence type="ECO:0000313" key="9">
    <source>
        <dbReference type="Proteomes" id="UP000275137"/>
    </source>
</evidence>
<evidence type="ECO:0000256" key="7">
    <source>
        <dbReference type="ARBA" id="ARBA00023237"/>
    </source>
</evidence>
<evidence type="ECO:0000256" key="6">
    <source>
        <dbReference type="ARBA" id="ARBA00023114"/>
    </source>
</evidence>
<evidence type="ECO:0000256" key="3">
    <source>
        <dbReference type="ARBA" id="ARBA00022692"/>
    </source>
</evidence>
<dbReference type="EMBL" id="RJVP01000002">
    <property type="protein sequence ID" value="ROH86995.1"/>
    <property type="molecule type" value="Genomic_DNA"/>
</dbReference>
<name>A0A3N0V2S4_9PROT</name>
<dbReference type="InterPro" id="IPR023614">
    <property type="entry name" value="Porin_dom_sf"/>
</dbReference>
<keyword evidence="3" id="KW-0812">Transmembrane</keyword>
<dbReference type="SUPFAM" id="SSF56935">
    <property type="entry name" value="Porins"/>
    <property type="match status" value="1"/>
</dbReference>
<dbReference type="PANTHER" id="PTHR34501">
    <property type="entry name" value="PROTEIN YDDL-RELATED"/>
    <property type="match status" value="1"/>
</dbReference>
<keyword evidence="7" id="KW-0998">Cell outer membrane</keyword>
<dbReference type="AlphaFoldDB" id="A0A3N0V2S4"/>
<dbReference type="InterPro" id="IPR050298">
    <property type="entry name" value="Gram-neg_bact_OMP"/>
</dbReference>
<dbReference type="PROSITE" id="PS51257">
    <property type="entry name" value="PROKAR_LIPOPROTEIN"/>
    <property type="match status" value="1"/>
</dbReference>
<dbReference type="GO" id="GO:0046930">
    <property type="term" value="C:pore complex"/>
    <property type="evidence" value="ECO:0007669"/>
    <property type="project" value="UniProtKB-KW"/>
</dbReference>
<organism evidence="8 9">
    <name type="scientific">Pseudomethylobacillus aquaticus</name>
    <dbReference type="NCBI Taxonomy" id="2676064"/>
    <lineage>
        <taxon>Bacteria</taxon>
        <taxon>Pseudomonadati</taxon>
        <taxon>Pseudomonadota</taxon>
        <taxon>Betaproteobacteria</taxon>
        <taxon>Nitrosomonadales</taxon>
        <taxon>Methylophilaceae</taxon>
        <taxon>Pseudomethylobacillus</taxon>
    </lineage>
</organism>
<dbReference type="GO" id="GO:0006811">
    <property type="term" value="P:monoatomic ion transport"/>
    <property type="evidence" value="ECO:0007669"/>
    <property type="project" value="UniProtKB-KW"/>
</dbReference>
<proteinExistence type="predicted"/>